<gene>
    <name evidence="3" type="ORF">SEPCBS119000_003769</name>
</gene>
<keyword evidence="4" id="KW-1185">Reference proteome</keyword>
<evidence type="ECO:0000256" key="1">
    <source>
        <dbReference type="SAM" id="SignalP"/>
    </source>
</evidence>
<dbReference type="InterPro" id="IPR015131">
    <property type="entry name" value="Killer_tox_Kp4"/>
</dbReference>
<accession>A0ABP0DNJ6</accession>
<evidence type="ECO:0000313" key="4">
    <source>
        <dbReference type="Proteomes" id="UP001642502"/>
    </source>
</evidence>
<dbReference type="InterPro" id="IPR011329">
    <property type="entry name" value="Killer_tox_Kp4/SMK"/>
</dbReference>
<reference evidence="3 4" key="1">
    <citation type="submission" date="2024-01" db="EMBL/GenBank/DDBJ databases">
        <authorList>
            <person name="Allen C."/>
            <person name="Tagirdzhanova G."/>
        </authorList>
    </citation>
    <scope>NUCLEOTIDE SEQUENCE [LARGE SCALE GENOMIC DNA]</scope>
    <source>
        <strain evidence="3 4">CBS 119000</strain>
    </source>
</reference>
<evidence type="ECO:0000313" key="3">
    <source>
        <dbReference type="EMBL" id="CAK7269825.1"/>
    </source>
</evidence>
<sequence length="56" mass="5883">MKFIALTAYIASATALGINCRGSTLCGVSVFGLQDIHDQIGSMVSSGNGDRWFDEG</sequence>
<feature type="chain" id="PRO_5045037190" description="Killer toxin Kp4 domain-containing protein" evidence="1">
    <location>
        <begin position="16"/>
        <end position="56"/>
    </location>
</feature>
<dbReference type="EMBL" id="CAWUON010000052">
    <property type="protein sequence ID" value="CAK7269825.1"/>
    <property type="molecule type" value="Genomic_DNA"/>
</dbReference>
<feature type="domain" description="Killer toxin Kp4" evidence="2">
    <location>
        <begin position="4"/>
        <end position="56"/>
    </location>
</feature>
<feature type="signal peptide" evidence="1">
    <location>
        <begin position="1"/>
        <end position="15"/>
    </location>
</feature>
<keyword evidence="1" id="KW-0732">Signal</keyword>
<dbReference type="Pfam" id="PF09044">
    <property type="entry name" value="Kp4"/>
    <property type="match status" value="1"/>
</dbReference>
<evidence type="ECO:0000259" key="2">
    <source>
        <dbReference type="Pfam" id="PF09044"/>
    </source>
</evidence>
<dbReference type="Proteomes" id="UP001642502">
    <property type="component" value="Unassembled WGS sequence"/>
</dbReference>
<dbReference type="SUPFAM" id="SSF55221">
    <property type="entry name" value="Yeast killer toxins"/>
    <property type="match status" value="1"/>
</dbReference>
<name>A0ABP0DNJ6_9PEZI</name>
<feature type="non-terminal residue" evidence="3">
    <location>
        <position position="56"/>
    </location>
</feature>
<proteinExistence type="predicted"/>
<protein>
    <recommendedName>
        <fullName evidence="2">Killer toxin Kp4 domain-containing protein</fullName>
    </recommendedName>
</protein>
<organism evidence="3 4">
    <name type="scientific">Sporothrix epigloea</name>
    <dbReference type="NCBI Taxonomy" id="1892477"/>
    <lineage>
        <taxon>Eukaryota</taxon>
        <taxon>Fungi</taxon>
        <taxon>Dikarya</taxon>
        <taxon>Ascomycota</taxon>
        <taxon>Pezizomycotina</taxon>
        <taxon>Sordariomycetes</taxon>
        <taxon>Sordariomycetidae</taxon>
        <taxon>Ophiostomatales</taxon>
        <taxon>Ophiostomataceae</taxon>
        <taxon>Sporothrix</taxon>
    </lineage>
</organism>
<comment type="caution">
    <text evidence="3">The sequence shown here is derived from an EMBL/GenBank/DDBJ whole genome shotgun (WGS) entry which is preliminary data.</text>
</comment>